<reference evidence="1" key="1">
    <citation type="submission" date="2020-04" db="EMBL/GenBank/DDBJ databases">
        <title>Hybrid Assembly of Korean Phytophthora infestans isolates.</title>
        <authorList>
            <person name="Prokchorchik M."/>
            <person name="Lee Y."/>
            <person name="Seo J."/>
            <person name="Cho J.-H."/>
            <person name="Park Y.-E."/>
            <person name="Jang D.-C."/>
            <person name="Im J.-S."/>
            <person name="Choi J.-G."/>
            <person name="Park H.-J."/>
            <person name="Lee G.-B."/>
            <person name="Lee Y.-G."/>
            <person name="Hong S.-Y."/>
            <person name="Cho K."/>
            <person name="Sohn K.H."/>
        </authorList>
    </citation>
    <scope>NUCLEOTIDE SEQUENCE</scope>
    <source>
        <strain evidence="1">KR_1_A1</strain>
    </source>
</reference>
<gene>
    <name evidence="1" type="ORF">GN244_ATG09258</name>
</gene>
<proteinExistence type="predicted"/>
<protein>
    <submittedName>
        <fullName evidence="1">Uncharacterized protein</fullName>
    </submittedName>
</protein>
<evidence type="ECO:0000313" key="2">
    <source>
        <dbReference type="Proteomes" id="UP000602510"/>
    </source>
</evidence>
<name>A0A833SB96_PHYIN</name>
<accession>A0A833SB96</accession>
<dbReference type="EMBL" id="WSZM01000191">
    <property type="protein sequence ID" value="KAF4038566.1"/>
    <property type="molecule type" value="Genomic_DNA"/>
</dbReference>
<comment type="caution">
    <text evidence="1">The sequence shown here is derived from an EMBL/GenBank/DDBJ whole genome shotgun (WGS) entry which is preliminary data.</text>
</comment>
<organism evidence="1 2">
    <name type="scientific">Phytophthora infestans</name>
    <name type="common">Potato late blight agent</name>
    <name type="synonym">Botrytis infestans</name>
    <dbReference type="NCBI Taxonomy" id="4787"/>
    <lineage>
        <taxon>Eukaryota</taxon>
        <taxon>Sar</taxon>
        <taxon>Stramenopiles</taxon>
        <taxon>Oomycota</taxon>
        <taxon>Peronosporomycetes</taxon>
        <taxon>Peronosporales</taxon>
        <taxon>Peronosporaceae</taxon>
        <taxon>Phytophthora</taxon>
    </lineage>
</organism>
<evidence type="ECO:0000313" key="1">
    <source>
        <dbReference type="EMBL" id="KAF4038566.1"/>
    </source>
</evidence>
<dbReference type="Proteomes" id="UP000602510">
    <property type="component" value="Unassembled WGS sequence"/>
</dbReference>
<dbReference type="AlphaFoldDB" id="A0A833SB96"/>
<keyword evidence="2" id="KW-1185">Reference proteome</keyword>
<sequence>MAVIDQSDWKKLGLGGLVPNEEQPVFDTEGGAIRQWEKSAGRYPLSIAALQALTLTARRGLDETKLIATKTKQGY</sequence>